<dbReference type="EMBL" id="LK032189">
    <property type="protein sequence ID" value="CDY26381.1"/>
    <property type="molecule type" value="Genomic_DNA"/>
</dbReference>
<dbReference type="EMBL" id="HG994356">
    <property type="protein sequence ID" value="CAF2142224.1"/>
    <property type="molecule type" value="Genomic_DNA"/>
</dbReference>
<dbReference type="OMA" id="THESAVC"/>
<proteinExistence type="predicted"/>
<evidence type="ECO:0000313" key="2">
    <source>
        <dbReference type="EMBL" id="CDY26381.1"/>
    </source>
</evidence>
<sequence length="86" mass="9224">MGTLSLSSSLKSSLVSSILSSYSSTSSSYVPKPNNLYPNPTKLISTLLRTSPLPLRFVNASIEMLQTHESAVCGAESDVMGLLFRL</sequence>
<organism evidence="2 3">
    <name type="scientific">Brassica napus</name>
    <name type="common">Rape</name>
    <dbReference type="NCBI Taxonomy" id="3708"/>
    <lineage>
        <taxon>Eukaryota</taxon>
        <taxon>Viridiplantae</taxon>
        <taxon>Streptophyta</taxon>
        <taxon>Embryophyta</taxon>
        <taxon>Tracheophyta</taxon>
        <taxon>Spermatophyta</taxon>
        <taxon>Magnoliopsida</taxon>
        <taxon>eudicotyledons</taxon>
        <taxon>Gunneridae</taxon>
        <taxon>Pentapetalae</taxon>
        <taxon>rosids</taxon>
        <taxon>malvids</taxon>
        <taxon>Brassicales</taxon>
        <taxon>Brassicaceae</taxon>
        <taxon>Brassiceae</taxon>
        <taxon>Brassica</taxon>
    </lineage>
</organism>
<reference evidence="2 3" key="1">
    <citation type="journal article" date="2014" name="Science">
        <title>Plant genetics. Early allopolyploid evolution in the post-Neolithic Brassica napus oilseed genome.</title>
        <authorList>
            <person name="Chalhoub B."/>
            <person name="Denoeud F."/>
            <person name="Liu S."/>
            <person name="Parkin I.A."/>
            <person name="Tang H."/>
            <person name="Wang X."/>
            <person name="Chiquet J."/>
            <person name="Belcram H."/>
            <person name="Tong C."/>
            <person name="Samans B."/>
            <person name="Correa M."/>
            <person name="Da Silva C."/>
            <person name="Just J."/>
            <person name="Falentin C."/>
            <person name="Koh C.S."/>
            <person name="Le Clainche I."/>
            <person name="Bernard M."/>
            <person name="Bento P."/>
            <person name="Noel B."/>
            <person name="Labadie K."/>
            <person name="Alberti A."/>
            <person name="Charles M."/>
            <person name="Arnaud D."/>
            <person name="Guo H."/>
            <person name="Daviaud C."/>
            <person name="Alamery S."/>
            <person name="Jabbari K."/>
            <person name="Zhao M."/>
            <person name="Edger P.P."/>
            <person name="Chelaifa H."/>
            <person name="Tack D."/>
            <person name="Lassalle G."/>
            <person name="Mestiri I."/>
            <person name="Schnel N."/>
            <person name="Le Paslier M.C."/>
            <person name="Fan G."/>
            <person name="Renault V."/>
            <person name="Bayer P.E."/>
            <person name="Golicz A.A."/>
            <person name="Manoli S."/>
            <person name="Lee T.H."/>
            <person name="Thi V.H."/>
            <person name="Chalabi S."/>
            <person name="Hu Q."/>
            <person name="Fan C."/>
            <person name="Tollenaere R."/>
            <person name="Lu Y."/>
            <person name="Battail C."/>
            <person name="Shen J."/>
            <person name="Sidebottom C.H."/>
            <person name="Wang X."/>
            <person name="Canaguier A."/>
            <person name="Chauveau A."/>
            <person name="Berard A."/>
            <person name="Deniot G."/>
            <person name="Guan M."/>
            <person name="Liu Z."/>
            <person name="Sun F."/>
            <person name="Lim Y.P."/>
            <person name="Lyons E."/>
            <person name="Town C.D."/>
            <person name="Bancroft I."/>
            <person name="Wang X."/>
            <person name="Meng J."/>
            <person name="Ma J."/>
            <person name="Pires J.C."/>
            <person name="King G.J."/>
            <person name="Brunel D."/>
            <person name="Delourme R."/>
            <person name="Renard M."/>
            <person name="Aury J.M."/>
            <person name="Adams K.L."/>
            <person name="Batley J."/>
            <person name="Snowdon R.J."/>
            <person name="Tost J."/>
            <person name="Edwards D."/>
            <person name="Zhou Y."/>
            <person name="Hua W."/>
            <person name="Sharpe A.G."/>
            <person name="Paterson A.H."/>
            <person name="Guan C."/>
            <person name="Wincker P."/>
        </authorList>
    </citation>
    <scope>NUCLEOTIDE SEQUENCE [LARGE SCALE GENOMIC DNA]</scope>
    <source>
        <strain evidence="3">cv. Darmor-bzh</strain>
    </source>
</reference>
<gene>
    <name evidence="2" type="primary">BnaA02g23890D</name>
    <name evidence="1" type="ORF">DARMORV10_A02P29110.1</name>
    <name evidence="2" type="ORF">GSBRNA2T00035143001</name>
</gene>
<reference evidence="2" key="2">
    <citation type="submission" date="2014-06" db="EMBL/GenBank/DDBJ databases">
        <authorList>
            <person name="Genoscope - CEA"/>
        </authorList>
    </citation>
    <scope>NUCLEOTIDE SEQUENCE</scope>
</reference>
<dbReference type="Proteomes" id="UP001295469">
    <property type="component" value="Chromosome A02"/>
</dbReference>
<dbReference type="Proteomes" id="UP000028999">
    <property type="component" value="Unassembled WGS sequence"/>
</dbReference>
<evidence type="ECO:0000313" key="1">
    <source>
        <dbReference type="EMBL" id="CAF2142224.1"/>
    </source>
</evidence>
<dbReference type="STRING" id="3708.A0A078GM19"/>
<dbReference type="Gramene" id="CDY26381">
    <property type="protein sequence ID" value="CDY26381"/>
    <property type="gene ID" value="GSBRNA2T00035143001"/>
</dbReference>
<name>A0A078GM19_BRANA</name>
<evidence type="ECO:0000313" key="3">
    <source>
        <dbReference type="Proteomes" id="UP000028999"/>
    </source>
</evidence>
<reference evidence="1" key="3">
    <citation type="submission" date="2021-01" db="EMBL/GenBank/DDBJ databases">
        <authorList>
            <consortium name="Genoscope - CEA"/>
            <person name="William W."/>
        </authorList>
    </citation>
    <scope>NUCLEOTIDE SEQUENCE</scope>
</reference>
<dbReference type="PaxDb" id="3708-A0A078GM19"/>
<dbReference type="AlphaFoldDB" id="A0A078GM19"/>
<accession>A0A078GM19</accession>
<keyword evidence="3" id="KW-1185">Reference proteome</keyword>
<protein>
    <submittedName>
        <fullName evidence="1">(rape) hypothetical protein</fullName>
    </submittedName>
    <submittedName>
        <fullName evidence="2">BnaA02g23890D protein</fullName>
    </submittedName>
</protein>